<accession>A0A0F6RE76</accession>
<gene>
    <name evidence="1" type="ORF">F384_03560</name>
</gene>
<name>A0A0F6RE76_CITAM</name>
<reference evidence="1 2" key="1">
    <citation type="journal article" date="2013" name="Appl. Microbiol. Biotechnol.">
        <title>Glycerol assimilation and production of 1,3-propanediol by Citrobacter amalonaticus Y19.</title>
        <authorList>
            <person name="Ainala S.K."/>
            <person name="Ashok S."/>
            <person name="Ko Y."/>
            <person name="Park S."/>
        </authorList>
    </citation>
    <scope>NUCLEOTIDE SEQUENCE [LARGE SCALE GENOMIC DNA]</scope>
    <source>
        <strain evidence="1 2">Y19</strain>
    </source>
</reference>
<sequence>MSSYLKEWAGRCVILLAEDNIASKIYWMKKQWRLIKFVLRVIKSNRRWLKFHRWQDITL</sequence>
<evidence type="ECO:0000313" key="1">
    <source>
        <dbReference type="EMBL" id="AKE58280.1"/>
    </source>
</evidence>
<dbReference type="AlphaFoldDB" id="A0A0F6RE76"/>
<evidence type="ECO:0000313" key="2">
    <source>
        <dbReference type="Proteomes" id="UP000034085"/>
    </source>
</evidence>
<dbReference type="KEGG" id="cama:F384_03560"/>
<protein>
    <submittedName>
        <fullName evidence="1">Uncharacterized protein</fullName>
    </submittedName>
</protein>
<dbReference type="EMBL" id="CP011132">
    <property type="protein sequence ID" value="AKE58280.1"/>
    <property type="molecule type" value="Genomic_DNA"/>
</dbReference>
<organism evidence="1 2">
    <name type="scientific">Citrobacter amalonaticus Y19</name>
    <dbReference type="NCBI Taxonomy" id="1261127"/>
    <lineage>
        <taxon>Bacteria</taxon>
        <taxon>Pseudomonadati</taxon>
        <taxon>Pseudomonadota</taxon>
        <taxon>Gammaproteobacteria</taxon>
        <taxon>Enterobacterales</taxon>
        <taxon>Enterobacteriaceae</taxon>
        <taxon>Citrobacter</taxon>
    </lineage>
</organism>
<dbReference type="HOGENOM" id="CLU_2951934_0_0_6"/>
<dbReference type="Proteomes" id="UP000034085">
    <property type="component" value="Chromosome"/>
</dbReference>
<proteinExistence type="predicted"/>